<dbReference type="EMBL" id="SMOL01000143">
    <property type="protein sequence ID" value="KAB2630969.1"/>
    <property type="molecule type" value="Genomic_DNA"/>
</dbReference>
<proteinExistence type="predicted"/>
<dbReference type="Proteomes" id="UP000327157">
    <property type="component" value="Chromosome 12"/>
</dbReference>
<accession>A0A5N5HT69</accession>
<name>A0A5N5HT69_9ROSA</name>
<evidence type="ECO:0000313" key="4">
    <source>
        <dbReference type="EMBL" id="KAB2630969.1"/>
    </source>
</evidence>
<organism evidence="4 5">
    <name type="scientific">Pyrus ussuriensis x Pyrus communis</name>
    <dbReference type="NCBI Taxonomy" id="2448454"/>
    <lineage>
        <taxon>Eukaryota</taxon>
        <taxon>Viridiplantae</taxon>
        <taxon>Streptophyta</taxon>
        <taxon>Embryophyta</taxon>
        <taxon>Tracheophyta</taxon>
        <taxon>Spermatophyta</taxon>
        <taxon>Magnoliopsida</taxon>
        <taxon>eudicotyledons</taxon>
        <taxon>Gunneridae</taxon>
        <taxon>Pentapetalae</taxon>
        <taxon>rosids</taxon>
        <taxon>fabids</taxon>
        <taxon>Rosales</taxon>
        <taxon>Rosaceae</taxon>
        <taxon>Amygdaloideae</taxon>
        <taxon>Maleae</taxon>
        <taxon>Pyrus</taxon>
    </lineage>
</organism>
<keyword evidence="2" id="KW-0687">Ribonucleoprotein</keyword>
<dbReference type="PANTHER" id="PTHR10934:SF25">
    <property type="entry name" value="LARGE RIBOSOMAL SUBUNIT PROTEIN EL18X-RELATED"/>
    <property type="match status" value="1"/>
</dbReference>
<protein>
    <submittedName>
        <fullName evidence="4">60S ribosomal protein L18-2-like</fullName>
    </submittedName>
</protein>
<gene>
    <name evidence="4" type="ORF">D8674_008488</name>
</gene>
<dbReference type="OrthoDB" id="6353017at2759"/>
<evidence type="ECO:0000256" key="1">
    <source>
        <dbReference type="ARBA" id="ARBA00022980"/>
    </source>
</evidence>
<dbReference type="InterPro" id="IPR021131">
    <property type="entry name" value="Ribosomal_uL15/eL18"/>
</dbReference>
<dbReference type="GO" id="GO:0003735">
    <property type="term" value="F:structural constituent of ribosome"/>
    <property type="evidence" value="ECO:0007669"/>
    <property type="project" value="InterPro"/>
</dbReference>
<dbReference type="Gene3D" id="3.100.10.10">
    <property type="match status" value="1"/>
</dbReference>
<feature type="domain" description="Large ribosomal subunit protein uL15/eL18" evidence="3">
    <location>
        <begin position="2"/>
        <end position="92"/>
    </location>
</feature>
<evidence type="ECO:0000256" key="2">
    <source>
        <dbReference type="ARBA" id="ARBA00023274"/>
    </source>
</evidence>
<dbReference type="GO" id="GO:0006412">
    <property type="term" value="P:translation"/>
    <property type="evidence" value="ECO:0007669"/>
    <property type="project" value="InterPro"/>
</dbReference>
<dbReference type="Pfam" id="PF17135">
    <property type="entry name" value="Ribosomal_L18"/>
    <property type="match status" value="1"/>
</dbReference>
<dbReference type="GO" id="GO:0022625">
    <property type="term" value="C:cytosolic large ribosomal subunit"/>
    <property type="evidence" value="ECO:0007669"/>
    <property type="project" value="TreeGrafter"/>
</dbReference>
<reference evidence="5" key="2">
    <citation type="submission" date="2019-10" db="EMBL/GenBank/DDBJ databases">
        <title>A de novo genome assembly of a pear dwarfing rootstock.</title>
        <authorList>
            <person name="Wang F."/>
            <person name="Wang J."/>
            <person name="Li S."/>
            <person name="Zhang Y."/>
            <person name="Fang M."/>
            <person name="Ma L."/>
            <person name="Zhao Y."/>
            <person name="Jiang S."/>
        </authorList>
    </citation>
    <scope>NUCLEOTIDE SEQUENCE [LARGE SCALE GENOMIC DNA]</scope>
</reference>
<reference evidence="4 5" key="3">
    <citation type="submission" date="2019-11" db="EMBL/GenBank/DDBJ databases">
        <title>A de novo genome assembly of a pear dwarfing rootstock.</title>
        <authorList>
            <person name="Wang F."/>
            <person name="Wang J."/>
            <person name="Li S."/>
            <person name="Zhang Y."/>
            <person name="Fang M."/>
            <person name="Ma L."/>
            <person name="Zhao Y."/>
            <person name="Jiang S."/>
        </authorList>
    </citation>
    <scope>NUCLEOTIDE SEQUENCE [LARGE SCALE GENOMIC DNA]</scope>
    <source>
        <strain evidence="4">S2</strain>
        <tissue evidence="4">Leaf</tissue>
    </source>
</reference>
<dbReference type="GO" id="GO:0003723">
    <property type="term" value="F:RNA binding"/>
    <property type="evidence" value="ECO:0007669"/>
    <property type="project" value="TreeGrafter"/>
</dbReference>
<evidence type="ECO:0000313" key="5">
    <source>
        <dbReference type="Proteomes" id="UP000327157"/>
    </source>
</evidence>
<comment type="caution">
    <text evidence="4">The sequence shown here is derived from an EMBL/GenBank/DDBJ whole genome shotgun (WGS) entry which is preliminary data.</text>
</comment>
<keyword evidence="1 4" id="KW-0689">Ribosomal protein</keyword>
<evidence type="ECO:0000259" key="3">
    <source>
        <dbReference type="Pfam" id="PF17135"/>
    </source>
</evidence>
<sequence>MGINVVARGKSKKMKHIAPRFDDIYLELLAESKLNAVVLKCLFMSKVNKAPLSLSRLIKYRQGKDNKIDVVVGIVTSDIRVYEVLQLKVTTLMS</sequence>
<reference evidence="4 5" key="1">
    <citation type="submission" date="2019-09" db="EMBL/GenBank/DDBJ databases">
        <authorList>
            <person name="Ou C."/>
        </authorList>
    </citation>
    <scope>NUCLEOTIDE SEQUENCE [LARGE SCALE GENOMIC DNA]</scope>
    <source>
        <strain evidence="4">S2</strain>
        <tissue evidence="4">Leaf</tissue>
    </source>
</reference>
<dbReference type="PANTHER" id="PTHR10934">
    <property type="entry name" value="60S RIBOSOMAL PROTEIN L18"/>
    <property type="match status" value="1"/>
</dbReference>
<keyword evidence="5" id="KW-1185">Reference proteome</keyword>
<dbReference type="AlphaFoldDB" id="A0A5N5HT69"/>
<dbReference type="InterPro" id="IPR000039">
    <property type="entry name" value="Ribosomal_eL18"/>
</dbReference>